<proteinExistence type="predicted"/>
<accession>A0A0A9AT63</accession>
<evidence type="ECO:0000313" key="1">
    <source>
        <dbReference type="EMBL" id="JAD52080.1"/>
    </source>
</evidence>
<organism evidence="1">
    <name type="scientific">Arundo donax</name>
    <name type="common">Giant reed</name>
    <name type="synonym">Donax arundinaceus</name>
    <dbReference type="NCBI Taxonomy" id="35708"/>
    <lineage>
        <taxon>Eukaryota</taxon>
        <taxon>Viridiplantae</taxon>
        <taxon>Streptophyta</taxon>
        <taxon>Embryophyta</taxon>
        <taxon>Tracheophyta</taxon>
        <taxon>Spermatophyta</taxon>
        <taxon>Magnoliopsida</taxon>
        <taxon>Liliopsida</taxon>
        <taxon>Poales</taxon>
        <taxon>Poaceae</taxon>
        <taxon>PACMAD clade</taxon>
        <taxon>Arundinoideae</taxon>
        <taxon>Arundineae</taxon>
        <taxon>Arundo</taxon>
    </lineage>
</organism>
<protein>
    <submittedName>
        <fullName evidence="1">Uncharacterized protein</fullName>
    </submittedName>
</protein>
<sequence>MVQARSYAIDDAAALSPAQSLFRAAFLCEEVLVQATVHHVVVDHIELPFPQAVPEWTEQVPVPQKAVL</sequence>
<dbReference type="EMBL" id="GBRH01245815">
    <property type="protein sequence ID" value="JAD52080.1"/>
    <property type="molecule type" value="Transcribed_RNA"/>
</dbReference>
<dbReference type="AlphaFoldDB" id="A0A0A9AT63"/>
<name>A0A0A9AT63_ARUDO</name>
<reference evidence="1" key="2">
    <citation type="journal article" date="2015" name="Data Brief">
        <title>Shoot transcriptome of the giant reed, Arundo donax.</title>
        <authorList>
            <person name="Barrero R.A."/>
            <person name="Guerrero F.D."/>
            <person name="Moolhuijzen P."/>
            <person name="Goolsby J.A."/>
            <person name="Tidwell J."/>
            <person name="Bellgard S.E."/>
            <person name="Bellgard M.I."/>
        </authorList>
    </citation>
    <scope>NUCLEOTIDE SEQUENCE</scope>
    <source>
        <tissue evidence="1">Shoot tissue taken approximately 20 cm above the soil surface</tissue>
    </source>
</reference>
<reference evidence="1" key="1">
    <citation type="submission" date="2014-09" db="EMBL/GenBank/DDBJ databases">
        <authorList>
            <person name="Magalhaes I.L.F."/>
            <person name="Oliveira U."/>
            <person name="Santos F.R."/>
            <person name="Vidigal T.H.D.A."/>
            <person name="Brescovit A.D."/>
            <person name="Santos A.J."/>
        </authorList>
    </citation>
    <scope>NUCLEOTIDE SEQUENCE</scope>
    <source>
        <tissue evidence="1">Shoot tissue taken approximately 20 cm above the soil surface</tissue>
    </source>
</reference>